<accession>A0ABX1JQ18</accession>
<organism evidence="1 2">
    <name type="scientific">Arthrobacter deserti</name>
    <dbReference type="NCBI Taxonomy" id="1742687"/>
    <lineage>
        <taxon>Bacteria</taxon>
        <taxon>Bacillati</taxon>
        <taxon>Actinomycetota</taxon>
        <taxon>Actinomycetes</taxon>
        <taxon>Micrococcales</taxon>
        <taxon>Micrococcaceae</taxon>
        <taxon>Arthrobacter</taxon>
    </lineage>
</organism>
<comment type="caution">
    <text evidence="1">The sequence shown here is derived from an EMBL/GenBank/DDBJ whole genome shotgun (WGS) entry which is preliminary data.</text>
</comment>
<feature type="non-terminal residue" evidence="1">
    <location>
        <position position="1"/>
    </location>
</feature>
<sequence length="40" mass="4491">RENVFDPLTPEEQDALLAATTKIQHALRAAGWWERGGRAD</sequence>
<evidence type="ECO:0000313" key="2">
    <source>
        <dbReference type="Proteomes" id="UP000523795"/>
    </source>
</evidence>
<dbReference type="Proteomes" id="UP000523795">
    <property type="component" value="Unassembled WGS sequence"/>
</dbReference>
<protein>
    <submittedName>
        <fullName evidence="1">MarR family transcriptional regulator</fullName>
    </submittedName>
</protein>
<gene>
    <name evidence="1" type="ORF">HER39_06430</name>
</gene>
<evidence type="ECO:0000313" key="1">
    <source>
        <dbReference type="EMBL" id="NKX50210.1"/>
    </source>
</evidence>
<proteinExistence type="predicted"/>
<name>A0ABX1JQ18_9MICC</name>
<keyword evidence="2" id="KW-1185">Reference proteome</keyword>
<dbReference type="EMBL" id="JAAZSR010000071">
    <property type="protein sequence ID" value="NKX50210.1"/>
    <property type="molecule type" value="Genomic_DNA"/>
</dbReference>
<reference evidence="1 2" key="1">
    <citation type="submission" date="2020-04" db="EMBL/GenBank/DDBJ databases">
        <authorList>
            <person name="Liu S."/>
        </authorList>
    </citation>
    <scope>NUCLEOTIDE SEQUENCE [LARGE SCALE GENOMIC DNA]</scope>
    <source>
        <strain evidence="1 2">CGMCC 1.15091</strain>
    </source>
</reference>